<reference evidence="1 2" key="1">
    <citation type="journal article" date="2021" name="Elife">
        <title>Chloroplast acquisition without the gene transfer in kleptoplastic sea slugs, Plakobranchus ocellatus.</title>
        <authorList>
            <person name="Maeda T."/>
            <person name="Takahashi S."/>
            <person name="Yoshida T."/>
            <person name="Shimamura S."/>
            <person name="Takaki Y."/>
            <person name="Nagai Y."/>
            <person name="Toyoda A."/>
            <person name="Suzuki Y."/>
            <person name="Arimoto A."/>
            <person name="Ishii H."/>
            <person name="Satoh N."/>
            <person name="Nishiyama T."/>
            <person name="Hasebe M."/>
            <person name="Maruyama T."/>
            <person name="Minagawa J."/>
            <person name="Obokata J."/>
            <person name="Shigenobu S."/>
        </authorList>
    </citation>
    <scope>NUCLEOTIDE SEQUENCE [LARGE SCALE GENOMIC DNA]</scope>
</reference>
<comment type="caution">
    <text evidence="1">The sequence shown here is derived from an EMBL/GenBank/DDBJ whole genome shotgun (WGS) entry which is preliminary data.</text>
</comment>
<protein>
    <submittedName>
        <fullName evidence="1">Uncharacterized protein</fullName>
    </submittedName>
</protein>
<organism evidence="1 2">
    <name type="scientific">Elysia marginata</name>
    <dbReference type="NCBI Taxonomy" id="1093978"/>
    <lineage>
        <taxon>Eukaryota</taxon>
        <taxon>Metazoa</taxon>
        <taxon>Spiralia</taxon>
        <taxon>Lophotrochozoa</taxon>
        <taxon>Mollusca</taxon>
        <taxon>Gastropoda</taxon>
        <taxon>Heterobranchia</taxon>
        <taxon>Euthyneura</taxon>
        <taxon>Panpulmonata</taxon>
        <taxon>Sacoglossa</taxon>
        <taxon>Placobranchoidea</taxon>
        <taxon>Plakobranchidae</taxon>
        <taxon>Elysia</taxon>
    </lineage>
</organism>
<name>A0AAV4FBC2_9GAST</name>
<dbReference type="EMBL" id="BMAT01011305">
    <property type="protein sequence ID" value="GFR70230.1"/>
    <property type="molecule type" value="Genomic_DNA"/>
</dbReference>
<accession>A0AAV4FBC2</accession>
<gene>
    <name evidence="1" type="ORF">ElyMa_005648900</name>
</gene>
<evidence type="ECO:0000313" key="2">
    <source>
        <dbReference type="Proteomes" id="UP000762676"/>
    </source>
</evidence>
<sequence length="135" mass="15507">MQGTTFNVSDRCICGENNDSENFFTFCRTKTISPPVSAHQRSLRERFEWNPVLWSDYPKQPMWTVPLPKIAAPISVPHNEAPPRPRCKYPPVEVVTAARCPLWVPDMPYKLPASWNPFVNEDNVPYSTLIGPRKH</sequence>
<dbReference type="AlphaFoldDB" id="A0AAV4FBC2"/>
<dbReference type="Proteomes" id="UP000762676">
    <property type="component" value="Unassembled WGS sequence"/>
</dbReference>
<evidence type="ECO:0000313" key="1">
    <source>
        <dbReference type="EMBL" id="GFR70230.1"/>
    </source>
</evidence>
<keyword evidence="2" id="KW-1185">Reference proteome</keyword>
<proteinExistence type="predicted"/>